<gene>
    <name evidence="1" type="ORF">EXY26_11445</name>
</gene>
<evidence type="ECO:0000313" key="2">
    <source>
        <dbReference type="Proteomes" id="UP000297638"/>
    </source>
</evidence>
<dbReference type="AlphaFoldDB" id="A0A4Y8U195"/>
<dbReference type="Proteomes" id="UP000297638">
    <property type="component" value="Unassembled WGS sequence"/>
</dbReference>
<dbReference type="RefSeq" id="WP_134780459.1">
    <property type="nucleotide sequence ID" value="NZ_SPDS01000001.1"/>
</dbReference>
<organism evidence="1 2">
    <name type="scientific">Glutamicibacter arilaitensis</name>
    <dbReference type="NCBI Taxonomy" id="256701"/>
    <lineage>
        <taxon>Bacteria</taxon>
        <taxon>Bacillati</taxon>
        <taxon>Actinomycetota</taxon>
        <taxon>Actinomycetes</taxon>
        <taxon>Micrococcales</taxon>
        <taxon>Micrococcaceae</taxon>
        <taxon>Glutamicibacter</taxon>
    </lineage>
</organism>
<dbReference type="EMBL" id="SPDS01000001">
    <property type="protein sequence ID" value="TFH57551.1"/>
    <property type="molecule type" value="Genomic_DNA"/>
</dbReference>
<evidence type="ECO:0000313" key="1">
    <source>
        <dbReference type="EMBL" id="TFH57551.1"/>
    </source>
</evidence>
<name>A0A4Y8U195_9MICC</name>
<protein>
    <submittedName>
        <fullName evidence="1">Uncharacterized protein</fullName>
    </submittedName>
</protein>
<reference evidence="1 2" key="1">
    <citation type="submission" date="2019-03" db="EMBL/GenBank/DDBJ databases">
        <title>Glutamicibacter sp. LJH19 genome.</title>
        <authorList>
            <person name="Sinai Borker S."/>
            <person name="Kumar R."/>
        </authorList>
    </citation>
    <scope>NUCLEOTIDE SEQUENCE [LARGE SCALE GENOMIC DNA]</scope>
    <source>
        <strain evidence="1 2">LJH19</strain>
    </source>
</reference>
<comment type="caution">
    <text evidence="1">The sequence shown here is derived from an EMBL/GenBank/DDBJ whole genome shotgun (WGS) entry which is preliminary data.</text>
</comment>
<accession>A0A4Y8U195</accession>
<proteinExistence type="predicted"/>
<sequence length="371" mass="41694">MQDFFNSLDAPDPVLGSLDRRVLLELHKALFPDCTDEEVTQATRRELIDLIRNSRREPGRVSGYEGQGYPLRRRHPQVINPGLFAGSNDHAVYWCRQQNPLASAAALARGDEDFEWSLRHPLKPGDLIVTALESSPPLIVSLEVIEEDENEEITYRNLAIFSDPISVIDAQHLIGAQLPRRSQYLKQPLAEKLLESMGALIADPRPIFITAGPCDAVQSAQANEVLSVLATLQKGSPWEQLECRICDREILDEPEAHLPHVDQHGLRWEIQEHVDEAVLMCSDCHDMAHQPTLQQLRNYARPACPKCGERNPRQIIWGMPAFIPDPDDFVVAGCVLPMGPMAQWECRACSSRYLVADAGELAYPELMVHHE</sequence>